<accession>A0ABR3GP46</accession>
<feature type="domain" description="DUF3020" evidence="2">
    <location>
        <begin position="241"/>
        <end position="289"/>
    </location>
</feature>
<keyword evidence="4" id="KW-1185">Reference proteome</keyword>
<feature type="region of interest" description="Disordered" evidence="1">
    <location>
        <begin position="480"/>
        <end position="509"/>
    </location>
</feature>
<evidence type="ECO:0000259" key="2">
    <source>
        <dbReference type="Pfam" id="PF11223"/>
    </source>
</evidence>
<comment type="caution">
    <text evidence="3">The sequence shown here is derived from an EMBL/GenBank/DDBJ whole genome shotgun (WGS) entry which is preliminary data.</text>
</comment>
<feature type="region of interest" description="Disordered" evidence="1">
    <location>
        <begin position="58"/>
        <end position="96"/>
    </location>
</feature>
<evidence type="ECO:0000256" key="1">
    <source>
        <dbReference type="SAM" id="MobiDB-lite"/>
    </source>
</evidence>
<feature type="region of interest" description="Disordered" evidence="1">
    <location>
        <begin position="193"/>
        <end position="259"/>
    </location>
</feature>
<feature type="compositionally biased region" description="Low complexity" evidence="1">
    <location>
        <begin position="307"/>
        <end position="330"/>
    </location>
</feature>
<feature type="compositionally biased region" description="Low complexity" evidence="1">
    <location>
        <begin position="158"/>
        <end position="169"/>
    </location>
</feature>
<feature type="compositionally biased region" description="Pro residues" evidence="1">
    <location>
        <begin position="70"/>
        <end position="79"/>
    </location>
</feature>
<feature type="region of interest" description="Disordered" evidence="1">
    <location>
        <begin position="153"/>
        <end position="178"/>
    </location>
</feature>
<feature type="compositionally biased region" description="Polar residues" evidence="1">
    <location>
        <begin position="80"/>
        <end position="89"/>
    </location>
</feature>
<feature type="region of interest" description="Disordered" evidence="1">
    <location>
        <begin position="297"/>
        <end position="352"/>
    </location>
</feature>
<dbReference type="Pfam" id="PF11223">
    <property type="entry name" value="DUF3020"/>
    <property type="match status" value="1"/>
</dbReference>
<protein>
    <recommendedName>
        <fullName evidence="2">DUF3020 domain-containing protein</fullName>
    </recommendedName>
</protein>
<gene>
    <name evidence="3" type="ORF">Q9L58_003268</name>
</gene>
<dbReference type="EMBL" id="JBBBZM010000031">
    <property type="protein sequence ID" value="KAL0637708.1"/>
    <property type="molecule type" value="Genomic_DNA"/>
</dbReference>
<evidence type="ECO:0000313" key="3">
    <source>
        <dbReference type="EMBL" id="KAL0637708.1"/>
    </source>
</evidence>
<feature type="compositionally biased region" description="Pro residues" evidence="1">
    <location>
        <begin position="200"/>
        <end position="211"/>
    </location>
</feature>
<reference evidence="3 4" key="1">
    <citation type="submission" date="2024-02" db="EMBL/GenBank/DDBJ databases">
        <title>Discinaceae phylogenomics.</title>
        <authorList>
            <person name="Dirks A.C."/>
            <person name="James T.Y."/>
        </authorList>
    </citation>
    <scope>NUCLEOTIDE SEQUENCE [LARGE SCALE GENOMIC DNA]</scope>
    <source>
        <strain evidence="3 4">ACD0624</strain>
    </source>
</reference>
<organism evidence="3 4">
    <name type="scientific">Discina gigas</name>
    <dbReference type="NCBI Taxonomy" id="1032678"/>
    <lineage>
        <taxon>Eukaryota</taxon>
        <taxon>Fungi</taxon>
        <taxon>Dikarya</taxon>
        <taxon>Ascomycota</taxon>
        <taxon>Pezizomycotina</taxon>
        <taxon>Pezizomycetes</taxon>
        <taxon>Pezizales</taxon>
        <taxon>Discinaceae</taxon>
        <taxon>Discina</taxon>
    </lineage>
</organism>
<feature type="compositionally biased region" description="Basic and acidic residues" evidence="1">
    <location>
        <begin position="58"/>
        <end position="67"/>
    </location>
</feature>
<dbReference type="Proteomes" id="UP001447188">
    <property type="component" value="Unassembled WGS sequence"/>
</dbReference>
<name>A0ABR3GP46_9PEZI</name>
<feature type="compositionally biased region" description="Basic and acidic residues" evidence="1">
    <location>
        <begin position="227"/>
        <end position="243"/>
    </location>
</feature>
<proteinExistence type="predicted"/>
<dbReference type="InterPro" id="IPR021386">
    <property type="entry name" value="SPP41_DUF3020"/>
</dbReference>
<sequence length="869" mass="93361">MNERDLRLLQAAAAAADSTIHEADDALNAVDDDNMELVVADLSADEINAALQALVGEMEERHDDKGQDLQPPPPPPPPARSTSNPNTAAANKFDFDTTEDSLENLKRLLGLDDNPALDTIDDLRQHNGSVVASGMDQSRPIDHEGHLAHLQRSLTELPNPTTRTNSPPTQGSTMPEANPQATANLVNWLSALVGPSTDTPAPPPAPAPPAQPRGRTRQSSIPDPFEDPVKAAERDRIRVENRERKKKWRTQNQERNKDNDLRCRVTKRAAQLYGTLISAEKTFWVEREFNRRRYKRVTRKEQRTIDNPASNNPNAGSSSVFPAFSNSNSSSPPPGSSPAAADTGSVIYSEGAQPGDDMVEVMHALATLSGEPSMFATLVGVAVASGYDERALQARRDRSITPSVSTCGGDNEHFTDITESPAIVVDQLRTWTPEASATPRPGDTLCEPQQGFLMSAEDLGRINHVETGFEALVASLESGLKEHRENSVSEENNEDHGVKPEPTSPNQLPTDHWTSAQTLEVLEFDNLPEESLDSAIAELLKSQSDGEEAVVVNATEAEEDFSDEDIQRLLAEGGEDMDIILNSMGAVGTAAATQTQGTNEHAEEIALGDEDRIELVQRTSNPAPEEQPERGGSAGFTMDAEDLPIADGMTLEEINSLLADLNGGGDSGPMQLDPPISQPQQEAAAPIHVLVPNSPPFNPDPDTSALYTKDTIIAIFKAILDLSPNPPPLPKRGIKRSSPSAYDNNSPNKRHCGYIPGNPNANTSMNAATMSALNQLSGILSSPGFVRRSPPAQVKTQAYVSSFGTTDGMNKRLVAMKPPPYRLNGSGVNGCGAGIGVTGVQTKRKTGDEEKKVRAMGFPPLMAGMGRKA</sequence>
<evidence type="ECO:0000313" key="4">
    <source>
        <dbReference type="Proteomes" id="UP001447188"/>
    </source>
</evidence>